<dbReference type="EC" id="3.4.21.53" evidence="1"/>
<reference evidence="5 6" key="1">
    <citation type="submission" date="2022-10" db="EMBL/GenBank/DDBJ databases">
        <title>Draft genome assembly of moderately radiation resistant bacterium Metabacillus halosaccharovorans.</title>
        <authorList>
            <person name="Pal S."/>
            <person name="Gopinathan A."/>
        </authorList>
    </citation>
    <scope>NUCLEOTIDE SEQUENCE [LARGE SCALE GENOMIC DNA]</scope>
    <source>
        <strain evidence="5 6">VITHBRA001</strain>
    </source>
</reference>
<feature type="transmembrane region" description="Helical" evidence="2">
    <location>
        <begin position="12"/>
        <end position="29"/>
    </location>
</feature>
<sequence length="342" mass="38195">MKSRTILRSGLVLAIVLLIMSFIKLPFYITQPGMASELEPIIKVENGFDDEKGSFSLTTVRFGRANPLTYVWAKVNEFYYIHPLEDIKREDESDKDYMNRQLHMMEVSQEAAISVAYEKANKKVEYSFHGIYVDGVIKNMPAASKLEVGDRIFKVDSLEFQTAEEFIEYVAKKKEGEEVIITFEREGKRDEVKVTLSAFPNQPDKIGLGISLVTDRQMDVEPEIELQTEEIGGPSAGLMMSLEIYNQLTEGDLTKGYQIAGTGTINAEGIVGPIGGISQKIVAADKEGIDIFFAPNENGDQASNYNEAVETGKKIGTDMEIIPVDTFDEAIEYLNNLEQKNA</sequence>
<dbReference type="SUPFAM" id="SSF54211">
    <property type="entry name" value="Ribosomal protein S5 domain 2-like"/>
    <property type="match status" value="1"/>
</dbReference>
<comment type="catalytic activity">
    <reaction evidence="1">
        <text>Hydrolysis of proteins in presence of ATP.</text>
        <dbReference type="EC" id="3.4.21.53"/>
    </reaction>
</comment>
<gene>
    <name evidence="5" type="ORF">OIH86_18035</name>
</gene>
<proteinExistence type="inferred from homology"/>
<feature type="domain" description="PDZ" evidence="3">
    <location>
        <begin position="101"/>
        <end position="185"/>
    </location>
</feature>
<dbReference type="Pfam" id="PF13180">
    <property type="entry name" value="PDZ_2"/>
    <property type="match status" value="1"/>
</dbReference>
<dbReference type="InterPro" id="IPR036034">
    <property type="entry name" value="PDZ_sf"/>
</dbReference>
<keyword evidence="1" id="KW-0378">Hydrolase</keyword>
<evidence type="ECO:0000256" key="2">
    <source>
        <dbReference type="SAM" id="Phobius"/>
    </source>
</evidence>
<evidence type="ECO:0000313" key="6">
    <source>
        <dbReference type="Proteomes" id="UP001526147"/>
    </source>
</evidence>
<dbReference type="RefSeq" id="WP_264143851.1">
    <property type="nucleotide sequence ID" value="NZ_JAOYEY010000047.1"/>
</dbReference>
<dbReference type="PANTHER" id="PTHR10046">
    <property type="entry name" value="ATP DEPENDENT LON PROTEASE FAMILY MEMBER"/>
    <property type="match status" value="1"/>
</dbReference>
<dbReference type="PROSITE" id="PS51786">
    <property type="entry name" value="LON_PROTEOLYTIC"/>
    <property type="match status" value="1"/>
</dbReference>
<dbReference type="InterPro" id="IPR020568">
    <property type="entry name" value="Ribosomal_Su5_D2-typ_SF"/>
</dbReference>
<name>A0ABT3DKF9_9BACI</name>
<dbReference type="InterPro" id="IPR014721">
    <property type="entry name" value="Ribsml_uS5_D2-typ_fold_subgr"/>
</dbReference>
<dbReference type="InterPro" id="IPR027065">
    <property type="entry name" value="Lon_Prtase"/>
</dbReference>
<keyword evidence="1" id="KW-0645">Protease</keyword>
<dbReference type="Pfam" id="PF05362">
    <property type="entry name" value="Lon_C"/>
    <property type="match status" value="1"/>
</dbReference>
<organism evidence="5 6">
    <name type="scientific">Metabacillus halosaccharovorans</name>
    <dbReference type="NCBI Taxonomy" id="930124"/>
    <lineage>
        <taxon>Bacteria</taxon>
        <taxon>Bacillati</taxon>
        <taxon>Bacillota</taxon>
        <taxon>Bacilli</taxon>
        <taxon>Bacillales</taxon>
        <taxon>Bacillaceae</taxon>
        <taxon>Metabacillus</taxon>
    </lineage>
</organism>
<keyword evidence="2" id="KW-0472">Membrane</keyword>
<evidence type="ECO:0000259" key="4">
    <source>
        <dbReference type="PROSITE" id="PS51786"/>
    </source>
</evidence>
<dbReference type="NCBIfam" id="NF041438">
    <property type="entry name" value="SepM_fam_S16"/>
    <property type="match status" value="1"/>
</dbReference>
<evidence type="ECO:0000256" key="1">
    <source>
        <dbReference type="PROSITE-ProRule" id="PRU01122"/>
    </source>
</evidence>
<protein>
    <recommendedName>
        <fullName evidence="1">endopeptidase La</fullName>
        <ecNumber evidence="1">3.4.21.53</ecNumber>
    </recommendedName>
</protein>
<evidence type="ECO:0000313" key="5">
    <source>
        <dbReference type="EMBL" id="MCV9887542.1"/>
    </source>
</evidence>
<dbReference type="InterPro" id="IPR008269">
    <property type="entry name" value="Lon_proteolytic"/>
</dbReference>
<keyword evidence="2" id="KW-0812">Transmembrane</keyword>
<comment type="caution">
    <text evidence="5">The sequence shown here is derived from an EMBL/GenBank/DDBJ whole genome shotgun (WGS) entry which is preliminary data.</text>
</comment>
<feature type="active site" evidence="1">
    <location>
        <position position="235"/>
    </location>
</feature>
<comment type="similarity">
    <text evidence="1">Belongs to the peptidase S16 family.</text>
</comment>
<dbReference type="EMBL" id="JAOYEY010000047">
    <property type="protein sequence ID" value="MCV9887542.1"/>
    <property type="molecule type" value="Genomic_DNA"/>
</dbReference>
<keyword evidence="6" id="KW-1185">Reference proteome</keyword>
<feature type="active site" evidence="1">
    <location>
        <position position="280"/>
    </location>
</feature>
<accession>A0ABT3DKF9</accession>
<dbReference type="SUPFAM" id="SSF50156">
    <property type="entry name" value="PDZ domain-like"/>
    <property type="match status" value="1"/>
</dbReference>
<dbReference type="Proteomes" id="UP001526147">
    <property type="component" value="Unassembled WGS sequence"/>
</dbReference>
<dbReference type="PROSITE" id="PS50106">
    <property type="entry name" value="PDZ"/>
    <property type="match status" value="1"/>
</dbReference>
<feature type="domain" description="Lon proteolytic" evidence="4">
    <location>
        <begin position="229"/>
        <end position="337"/>
    </location>
</feature>
<dbReference type="InterPro" id="IPR001478">
    <property type="entry name" value="PDZ"/>
</dbReference>
<dbReference type="Gene3D" id="3.30.230.10">
    <property type="match status" value="1"/>
</dbReference>
<keyword evidence="1" id="KW-0720">Serine protease</keyword>
<evidence type="ECO:0000259" key="3">
    <source>
        <dbReference type="PROSITE" id="PS50106"/>
    </source>
</evidence>
<keyword evidence="2" id="KW-1133">Transmembrane helix</keyword>